<keyword evidence="5 9" id="KW-1133">Transmembrane helix</keyword>
<dbReference type="RefSeq" id="XP_069228052.1">
    <property type="nucleotide sequence ID" value="XM_069374782.1"/>
</dbReference>
<dbReference type="InterPro" id="IPR003663">
    <property type="entry name" value="Sugar/inositol_transpt"/>
</dbReference>
<feature type="region of interest" description="Disordered" evidence="8">
    <location>
        <begin position="546"/>
        <end position="573"/>
    </location>
</feature>
<dbReference type="PROSITE" id="PS00217">
    <property type="entry name" value="SUGAR_TRANSPORT_2"/>
    <property type="match status" value="1"/>
</dbReference>
<feature type="transmembrane region" description="Helical" evidence="9">
    <location>
        <begin position="200"/>
        <end position="223"/>
    </location>
</feature>
<feature type="transmembrane region" description="Helical" evidence="9">
    <location>
        <begin position="477"/>
        <end position="498"/>
    </location>
</feature>
<dbReference type="GO" id="GO:0005351">
    <property type="term" value="F:carbohydrate:proton symporter activity"/>
    <property type="evidence" value="ECO:0007669"/>
    <property type="project" value="TreeGrafter"/>
</dbReference>
<dbReference type="InterPro" id="IPR020846">
    <property type="entry name" value="MFS_dom"/>
</dbReference>
<dbReference type="InterPro" id="IPR005829">
    <property type="entry name" value="Sugar_transporter_CS"/>
</dbReference>
<dbReference type="FunFam" id="1.20.1250.20:FF:000026">
    <property type="entry name" value="MFS quinate transporter QutD"/>
    <property type="match status" value="1"/>
</dbReference>
<evidence type="ECO:0000313" key="11">
    <source>
        <dbReference type="EMBL" id="KAL1584946.1"/>
    </source>
</evidence>
<dbReference type="PROSITE" id="PS50850">
    <property type="entry name" value="MFS"/>
    <property type="match status" value="1"/>
</dbReference>
<keyword evidence="6 9" id="KW-0472">Membrane</keyword>
<accession>A0AB34KMG8</accession>
<reference evidence="11 12" key="1">
    <citation type="journal article" date="2020" name="Microbiol. Resour. Announc.">
        <title>Draft Genome Sequence of a Cladosporium Species Isolated from the Mesophotic Ascidian Didemnum maculosum.</title>
        <authorList>
            <person name="Gioti A."/>
            <person name="Siaperas R."/>
            <person name="Nikolaivits E."/>
            <person name="Le Goff G."/>
            <person name="Ouazzani J."/>
            <person name="Kotoulas G."/>
            <person name="Topakas E."/>
        </authorList>
    </citation>
    <scope>NUCLEOTIDE SEQUENCE [LARGE SCALE GENOMIC DNA]</scope>
    <source>
        <strain evidence="11 12">TM138-S3</strain>
    </source>
</reference>
<name>A0AB34KMG8_9PEZI</name>
<dbReference type="InterPro" id="IPR005828">
    <property type="entry name" value="MFS_sugar_transport-like"/>
</dbReference>
<dbReference type="EMBL" id="JAAQHG020000022">
    <property type="protein sequence ID" value="KAL1584946.1"/>
    <property type="molecule type" value="Genomic_DNA"/>
</dbReference>
<keyword evidence="3 7" id="KW-0813">Transport</keyword>
<dbReference type="PRINTS" id="PR00171">
    <property type="entry name" value="SUGRTRNSPORT"/>
</dbReference>
<gene>
    <name evidence="11" type="ORF">WHR41_06177</name>
</gene>
<dbReference type="Proteomes" id="UP000803884">
    <property type="component" value="Unassembled WGS sequence"/>
</dbReference>
<keyword evidence="12" id="KW-1185">Reference proteome</keyword>
<evidence type="ECO:0000256" key="6">
    <source>
        <dbReference type="ARBA" id="ARBA00023136"/>
    </source>
</evidence>
<feature type="transmembrane region" description="Helical" evidence="9">
    <location>
        <begin position="307"/>
        <end position="326"/>
    </location>
</feature>
<dbReference type="InterPro" id="IPR036259">
    <property type="entry name" value="MFS_trans_sf"/>
</dbReference>
<dbReference type="PANTHER" id="PTHR48022:SF2">
    <property type="entry name" value="PLASTIDIC GLUCOSE TRANSPORTER 4"/>
    <property type="match status" value="1"/>
</dbReference>
<comment type="caution">
    <text evidence="11">The sequence shown here is derived from an EMBL/GenBank/DDBJ whole genome shotgun (WGS) entry which is preliminary data.</text>
</comment>
<protein>
    <recommendedName>
        <fullName evidence="10">Major facilitator superfamily (MFS) profile domain-containing protein</fullName>
    </recommendedName>
</protein>
<dbReference type="Gene3D" id="1.20.1250.20">
    <property type="entry name" value="MFS general substrate transporter like domains"/>
    <property type="match status" value="1"/>
</dbReference>
<evidence type="ECO:0000256" key="8">
    <source>
        <dbReference type="SAM" id="MobiDB-lite"/>
    </source>
</evidence>
<feature type="transmembrane region" description="Helical" evidence="9">
    <location>
        <begin position="412"/>
        <end position="437"/>
    </location>
</feature>
<dbReference type="Pfam" id="PF00083">
    <property type="entry name" value="Sugar_tr"/>
    <property type="match status" value="1"/>
</dbReference>
<sequence length="573" mass="61895">MAPAGTGVGLSAKRQQFAGPTGLKGIIANKKTSAIALFASLGGLVYGYNQGMFAQILTMRSFIDATNGYAEKQGVQQGMLTAILELGAWVGTLINGYLADAVGRRICAVIASAVFLVGVIVQACTVNADYVYAGRFVTGLGVGSLSMIVPLYNAELAPPEVRGALVAVQQLAITFGIMISFWIGYGTNFIGGTGEGQSNAAFLIPMCIQIIPAIVLAAGMMLFMPQSPRHLMNVGREEECLDTLSRLRSKPKDDVGLRIEFLEIKALKEFESRTVAAKYPQYQDGTFKSNFMMGLNEYKSLVTNRSLLKRTIVACLTMTFQQWNGINAINYYAPLVFEGFQLSGDTTALLATGVVGILEFVFTIPAVLYVDHFGRKSILIVGAAGMASCHFIVAGIIGAFGDSWQDHVAGGWAAVVFVWIFICFFAFSWGPVSWIICSEVYPLSMRAKGVSLGGSFNWLNNFAVGLSTSPFLGTSDFGAFIFFGAVTTIAALWVFFLVPETKGKSLEEMDELFGSGEATFARRDEELKHSIEREIGLLALLGEEDEPMAHGLTEKDKGVDEDQEQVEKKSLSD</sequence>
<dbReference type="NCBIfam" id="TIGR00879">
    <property type="entry name" value="SP"/>
    <property type="match status" value="1"/>
</dbReference>
<keyword evidence="4 9" id="KW-0812">Transmembrane</keyword>
<feature type="transmembrane region" description="Helical" evidence="9">
    <location>
        <begin position="106"/>
        <end position="124"/>
    </location>
</feature>
<evidence type="ECO:0000256" key="7">
    <source>
        <dbReference type="RuleBase" id="RU003346"/>
    </source>
</evidence>
<comment type="similarity">
    <text evidence="2 7">Belongs to the major facilitator superfamily. Sugar transporter (TC 2.A.1.1) family.</text>
</comment>
<dbReference type="GO" id="GO:0016020">
    <property type="term" value="C:membrane"/>
    <property type="evidence" value="ECO:0007669"/>
    <property type="project" value="UniProtKB-SubCell"/>
</dbReference>
<feature type="domain" description="Major facilitator superfamily (MFS) profile" evidence="10">
    <location>
        <begin position="35"/>
        <end position="502"/>
    </location>
</feature>
<evidence type="ECO:0000256" key="4">
    <source>
        <dbReference type="ARBA" id="ARBA00022692"/>
    </source>
</evidence>
<proteinExistence type="inferred from homology"/>
<feature type="transmembrane region" description="Helical" evidence="9">
    <location>
        <begin position="377"/>
        <end position="400"/>
    </location>
</feature>
<feature type="transmembrane region" description="Helical" evidence="9">
    <location>
        <begin position="346"/>
        <end position="370"/>
    </location>
</feature>
<feature type="transmembrane region" description="Helical" evidence="9">
    <location>
        <begin position="34"/>
        <end position="58"/>
    </location>
</feature>
<dbReference type="InterPro" id="IPR050360">
    <property type="entry name" value="MFS_Sugar_Transporters"/>
</dbReference>
<organism evidence="11 12">
    <name type="scientific">Cladosporium halotolerans</name>
    <dbReference type="NCBI Taxonomy" id="1052096"/>
    <lineage>
        <taxon>Eukaryota</taxon>
        <taxon>Fungi</taxon>
        <taxon>Dikarya</taxon>
        <taxon>Ascomycota</taxon>
        <taxon>Pezizomycotina</taxon>
        <taxon>Dothideomycetes</taxon>
        <taxon>Dothideomycetidae</taxon>
        <taxon>Cladosporiales</taxon>
        <taxon>Cladosporiaceae</taxon>
        <taxon>Cladosporium</taxon>
    </lineage>
</organism>
<evidence type="ECO:0000256" key="2">
    <source>
        <dbReference type="ARBA" id="ARBA00010992"/>
    </source>
</evidence>
<dbReference type="GeneID" id="96007620"/>
<comment type="subcellular location">
    <subcellularLocation>
        <location evidence="1">Membrane</location>
        <topology evidence="1">Multi-pass membrane protein</topology>
    </subcellularLocation>
</comment>
<dbReference type="SUPFAM" id="SSF103473">
    <property type="entry name" value="MFS general substrate transporter"/>
    <property type="match status" value="1"/>
</dbReference>
<evidence type="ECO:0000313" key="12">
    <source>
        <dbReference type="Proteomes" id="UP000803884"/>
    </source>
</evidence>
<dbReference type="AlphaFoldDB" id="A0AB34KMG8"/>
<evidence type="ECO:0000259" key="10">
    <source>
        <dbReference type="PROSITE" id="PS50850"/>
    </source>
</evidence>
<evidence type="ECO:0000256" key="5">
    <source>
        <dbReference type="ARBA" id="ARBA00022989"/>
    </source>
</evidence>
<feature type="transmembrane region" description="Helical" evidence="9">
    <location>
        <begin position="78"/>
        <end position="99"/>
    </location>
</feature>
<dbReference type="PANTHER" id="PTHR48022">
    <property type="entry name" value="PLASTIDIC GLUCOSE TRANSPORTER 4"/>
    <property type="match status" value="1"/>
</dbReference>
<dbReference type="PROSITE" id="PS00216">
    <property type="entry name" value="SUGAR_TRANSPORT_1"/>
    <property type="match status" value="1"/>
</dbReference>
<feature type="transmembrane region" description="Helical" evidence="9">
    <location>
        <begin position="164"/>
        <end position="185"/>
    </location>
</feature>
<evidence type="ECO:0000256" key="9">
    <source>
        <dbReference type="SAM" id="Phobius"/>
    </source>
</evidence>
<feature type="transmembrane region" description="Helical" evidence="9">
    <location>
        <begin position="130"/>
        <end position="152"/>
    </location>
</feature>
<feature type="compositionally biased region" description="Basic and acidic residues" evidence="8">
    <location>
        <begin position="552"/>
        <end position="573"/>
    </location>
</feature>
<evidence type="ECO:0000256" key="3">
    <source>
        <dbReference type="ARBA" id="ARBA00022448"/>
    </source>
</evidence>
<evidence type="ECO:0000256" key="1">
    <source>
        <dbReference type="ARBA" id="ARBA00004141"/>
    </source>
</evidence>
<feature type="transmembrane region" description="Helical" evidence="9">
    <location>
        <begin position="449"/>
        <end position="471"/>
    </location>
</feature>